<dbReference type="InterPro" id="IPR014752">
    <property type="entry name" value="Arrestin-like_C"/>
</dbReference>
<keyword evidence="3" id="KW-1185">Reference proteome</keyword>
<dbReference type="Proteomes" id="UP001408356">
    <property type="component" value="Unassembled WGS sequence"/>
</dbReference>
<feature type="compositionally biased region" description="Polar residues" evidence="1">
    <location>
        <begin position="347"/>
        <end position="359"/>
    </location>
</feature>
<dbReference type="Gene3D" id="2.60.40.640">
    <property type="match status" value="1"/>
</dbReference>
<sequence>MFNAFSGNEGMPLLPLGEGTTTRRLSGSKCSMAIHLDNHFTNRIYNSSSSLSGHVKIDAYKDTPFDKIQILFLGTSKTRMEGVRGPHTTAHTFLKLEMPISASSYPARRIYEAGQTYSIPFNFIVPSQLTINACNHNIDSAAVHDSHLCLPPSLGSWSGKDDFSPEMARVEYTVIARVFAEEDDNGKRAKILEDSHPVRVLPTHDELPPLHITPNDKLYKMSKTKTLRKSLLTGKIGKVTLTARQPGAIMLSPDATSASTTKVHIDLVFDPTSSHSLPPSVIGTSSKITAVTYYSAGAINGFPNMGDWIRAFGAESRGSYPSSTTLAASHVESFRWKQNIRLETRRGSTLSTNTVSTDGTDWVSDTERSGHGSDPDRRRGSKDSTKELSPFYHTASLQVPVELPVNKKMFVPSFHSCVMSRVYVLWITISLSCNGNNSNIMLGVPLQVGVQSTEPHIDQASPPSFETAIEEAAADDHLRPRTFSVPNVQFENHALPGYADLMAGRMVVAN</sequence>
<feature type="compositionally biased region" description="Basic and acidic residues" evidence="1">
    <location>
        <begin position="365"/>
        <end position="386"/>
    </location>
</feature>
<dbReference type="EMBL" id="JARVKF010000428">
    <property type="protein sequence ID" value="KAK9414356.1"/>
    <property type="molecule type" value="Genomic_DNA"/>
</dbReference>
<protein>
    <submittedName>
        <fullName evidence="2">Arrestin</fullName>
    </submittedName>
</protein>
<dbReference type="PANTHER" id="PTHR31904">
    <property type="entry name" value="BYPASS OF STOP CODON PROTEIN 5-RELATED"/>
    <property type="match status" value="1"/>
</dbReference>
<dbReference type="PANTHER" id="PTHR31904:SF1">
    <property type="entry name" value="BYPASS OF STOP CODON PROTEIN 5-RELATED"/>
    <property type="match status" value="1"/>
</dbReference>
<gene>
    <name evidence="2" type="ORF">SUNI508_11318</name>
</gene>
<feature type="region of interest" description="Disordered" evidence="1">
    <location>
        <begin position="347"/>
        <end position="387"/>
    </location>
</feature>
<proteinExistence type="predicted"/>
<evidence type="ECO:0000256" key="1">
    <source>
        <dbReference type="SAM" id="MobiDB-lite"/>
    </source>
</evidence>
<evidence type="ECO:0000313" key="2">
    <source>
        <dbReference type="EMBL" id="KAK9414356.1"/>
    </source>
</evidence>
<accession>A0ABR2UJ06</accession>
<reference evidence="2 3" key="1">
    <citation type="journal article" date="2024" name="J. Plant Pathol.">
        <title>Sequence and assembly of the genome of Seiridium unicorne, isolate CBS 538.82, causal agent of cypress canker disease.</title>
        <authorList>
            <person name="Scali E."/>
            <person name="Rocca G.D."/>
            <person name="Danti R."/>
            <person name="Garbelotto M."/>
            <person name="Barberini S."/>
            <person name="Baroncelli R."/>
            <person name="Emiliani G."/>
        </authorList>
    </citation>
    <scope>NUCLEOTIDE SEQUENCE [LARGE SCALE GENOMIC DNA]</scope>
    <source>
        <strain evidence="2 3">BM-138-508</strain>
    </source>
</reference>
<comment type="caution">
    <text evidence="2">The sequence shown here is derived from an EMBL/GenBank/DDBJ whole genome shotgun (WGS) entry which is preliminary data.</text>
</comment>
<name>A0ABR2UJ06_9PEZI</name>
<dbReference type="InterPro" id="IPR039634">
    <property type="entry name" value="Bul1-like"/>
</dbReference>
<organism evidence="2 3">
    <name type="scientific">Seiridium unicorne</name>
    <dbReference type="NCBI Taxonomy" id="138068"/>
    <lineage>
        <taxon>Eukaryota</taxon>
        <taxon>Fungi</taxon>
        <taxon>Dikarya</taxon>
        <taxon>Ascomycota</taxon>
        <taxon>Pezizomycotina</taxon>
        <taxon>Sordariomycetes</taxon>
        <taxon>Xylariomycetidae</taxon>
        <taxon>Amphisphaeriales</taxon>
        <taxon>Sporocadaceae</taxon>
        <taxon>Seiridium</taxon>
    </lineage>
</organism>
<evidence type="ECO:0000313" key="3">
    <source>
        <dbReference type="Proteomes" id="UP001408356"/>
    </source>
</evidence>